<dbReference type="PANTHER" id="PTHR43745:SF2">
    <property type="entry name" value="NITROREDUCTASE MJ1384-RELATED"/>
    <property type="match status" value="1"/>
</dbReference>
<dbReference type="EMBL" id="FOUU01000013">
    <property type="protein sequence ID" value="SFN07733.1"/>
    <property type="molecule type" value="Genomic_DNA"/>
</dbReference>
<dbReference type="GO" id="GO:0016491">
    <property type="term" value="F:oxidoreductase activity"/>
    <property type="evidence" value="ECO:0007669"/>
    <property type="project" value="InterPro"/>
</dbReference>
<evidence type="ECO:0000313" key="2">
    <source>
        <dbReference type="EMBL" id="SFN07733.1"/>
    </source>
</evidence>
<organism evidence="2 3">
    <name type="scientific">Thermodesulforhabdus norvegica</name>
    <dbReference type="NCBI Taxonomy" id="39841"/>
    <lineage>
        <taxon>Bacteria</taxon>
        <taxon>Pseudomonadati</taxon>
        <taxon>Thermodesulfobacteriota</taxon>
        <taxon>Syntrophobacteria</taxon>
        <taxon>Syntrophobacterales</taxon>
        <taxon>Thermodesulforhabdaceae</taxon>
        <taxon>Thermodesulforhabdus</taxon>
    </lineage>
</organism>
<keyword evidence="3" id="KW-1185">Reference proteome</keyword>
<protein>
    <submittedName>
        <fullName evidence="2">SagB-type dehydrogenase domain-containing protein</fullName>
    </submittedName>
</protein>
<dbReference type="OrthoDB" id="9801593at2"/>
<dbReference type="AlphaFoldDB" id="A0A1I4W2P5"/>
<dbReference type="SUPFAM" id="SSF55469">
    <property type="entry name" value="FMN-dependent nitroreductase-like"/>
    <property type="match status" value="1"/>
</dbReference>
<gene>
    <name evidence="2" type="ORF">SAMN05660836_02576</name>
</gene>
<dbReference type="InterPro" id="IPR000415">
    <property type="entry name" value="Nitroreductase-like"/>
</dbReference>
<dbReference type="STRING" id="39841.SAMN05660836_02576"/>
<evidence type="ECO:0000259" key="1">
    <source>
        <dbReference type="Pfam" id="PF00881"/>
    </source>
</evidence>
<accession>A0A1I4W2P5</accession>
<sequence length="465" mass="50869">MTGYEYHRYTAYSRWRLGGRGGIRGGRPELFKKYRGSEIKKFPESLLKPDKKLMEVVLWRLPGSSSALFDENLLGLLFFLSYGIRPDSGLRGYPFRTVPSAGALYPCELYFCPDGIGPWEGGFYHYRADLHGAERIAKGGGSGSGLDVKVSVLPYRSAFKYGERALRYVLLDAGHLIEQIRMAGRIVGLEGLAYSGCEEPSVWEKAAGLSADHEVFIGGVRFGEPDCANLMPVMPIPEMQRCGELASGGDCGPVIREVLDAIRHGCFVFDEEPEIAGYEDESLPDISAFNAIIGRRSHRNYTGKTISYGVFDLFVRALGSLSDYSGFVVYFALAAVEGFTPGVYLLKADEAVKKGCEALGRIRSASVMTELAHACLGQGWMANGSFAVIIALSFEDAERAYGDRGYMHLMINAGRVGQRIYLLSEGFGLGCCGVGAFYDGDVSDVVPMDDDTYPVYVIPVGSRSR</sequence>
<dbReference type="Proteomes" id="UP000199611">
    <property type="component" value="Unassembled WGS sequence"/>
</dbReference>
<dbReference type="RefSeq" id="WP_093396365.1">
    <property type="nucleotide sequence ID" value="NZ_FOUU01000013.1"/>
</dbReference>
<dbReference type="PANTHER" id="PTHR43745">
    <property type="entry name" value="NITROREDUCTASE MJ1384-RELATED"/>
    <property type="match status" value="1"/>
</dbReference>
<dbReference type="InterPro" id="IPR052544">
    <property type="entry name" value="Bacteriocin_Proc_Enz"/>
</dbReference>
<proteinExistence type="predicted"/>
<reference evidence="3" key="1">
    <citation type="submission" date="2016-10" db="EMBL/GenBank/DDBJ databases">
        <authorList>
            <person name="Varghese N."/>
            <person name="Submissions S."/>
        </authorList>
    </citation>
    <scope>NUCLEOTIDE SEQUENCE [LARGE SCALE GENOMIC DNA]</scope>
    <source>
        <strain evidence="3">DSM 9990</strain>
    </source>
</reference>
<dbReference type="InterPro" id="IPR029479">
    <property type="entry name" value="Nitroreductase"/>
</dbReference>
<evidence type="ECO:0000313" key="3">
    <source>
        <dbReference type="Proteomes" id="UP000199611"/>
    </source>
</evidence>
<dbReference type="CDD" id="cd02142">
    <property type="entry name" value="McbC_SagB-like_oxidoreductase"/>
    <property type="match status" value="2"/>
</dbReference>
<name>A0A1I4W2P5_9BACT</name>
<dbReference type="Pfam" id="PF00881">
    <property type="entry name" value="Nitroreductase"/>
    <property type="match status" value="1"/>
</dbReference>
<dbReference type="Gene3D" id="3.40.109.10">
    <property type="entry name" value="NADH Oxidase"/>
    <property type="match status" value="2"/>
</dbReference>
<feature type="domain" description="Nitroreductase" evidence="1">
    <location>
        <begin position="294"/>
        <end position="461"/>
    </location>
</feature>